<proteinExistence type="predicted"/>
<dbReference type="PROSITE" id="PS50109">
    <property type="entry name" value="HIS_KIN"/>
    <property type="match status" value="1"/>
</dbReference>
<evidence type="ECO:0000256" key="1">
    <source>
        <dbReference type="ARBA" id="ARBA00022777"/>
    </source>
</evidence>
<organism evidence="5 6">
    <name type="scientific">Clostridium gasigenes</name>
    <dbReference type="NCBI Taxonomy" id="94869"/>
    <lineage>
        <taxon>Bacteria</taxon>
        <taxon>Bacillati</taxon>
        <taxon>Bacillota</taxon>
        <taxon>Clostridia</taxon>
        <taxon>Eubacteriales</taxon>
        <taxon>Clostridiaceae</taxon>
        <taxon>Clostridium</taxon>
    </lineage>
</organism>
<feature type="transmembrane region" description="Helical" evidence="3">
    <location>
        <begin position="86"/>
        <end position="108"/>
    </location>
</feature>
<dbReference type="InterPro" id="IPR032834">
    <property type="entry name" value="NatK-like_C"/>
</dbReference>
<reference evidence="5 6" key="1">
    <citation type="submission" date="2020-08" db="EMBL/GenBank/DDBJ databases">
        <title>Clostridia isolated from Swiss meat.</title>
        <authorList>
            <person name="Wambui J."/>
            <person name="Stevens M.J.A."/>
            <person name="Stephan R."/>
        </authorList>
    </citation>
    <scope>NUCLEOTIDE SEQUENCE [LARGE SCALE GENOMIC DNA]</scope>
    <source>
        <strain evidence="5 6">CM001</strain>
    </source>
</reference>
<dbReference type="Pfam" id="PF14501">
    <property type="entry name" value="HATPase_c_5"/>
    <property type="match status" value="1"/>
</dbReference>
<dbReference type="InterPro" id="IPR005467">
    <property type="entry name" value="His_kinase_dom"/>
</dbReference>
<dbReference type="GO" id="GO:0042802">
    <property type="term" value="F:identical protein binding"/>
    <property type="evidence" value="ECO:0007669"/>
    <property type="project" value="TreeGrafter"/>
</dbReference>
<dbReference type="PANTHER" id="PTHR40448:SF1">
    <property type="entry name" value="TWO-COMPONENT SENSOR HISTIDINE KINASE"/>
    <property type="match status" value="1"/>
</dbReference>
<dbReference type="EMBL" id="JACKWY010000002">
    <property type="protein sequence ID" value="MBB6713937.1"/>
    <property type="molecule type" value="Genomic_DNA"/>
</dbReference>
<keyword evidence="3" id="KW-0812">Transmembrane</keyword>
<dbReference type="SUPFAM" id="SSF55874">
    <property type="entry name" value="ATPase domain of HSP90 chaperone/DNA topoisomerase II/histidine kinase"/>
    <property type="match status" value="1"/>
</dbReference>
<keyword evidence="1" id="KW-0808">Transferase</keyword>
<dbReference type="Gene3D" id="3.30.565.10">
    <property type="entry name" value="Histidine kinase-like ATPase, C-terminal domain"/>
    <property type="match status" value="1"/>
</dbReference>
<dbReference type="SMART" id="SM00387">
    <property type="entry name" value="HATPase_c"/>
    <property type="match status" value="1"/>
</dbReference>
<feature type="transmembrane region" description="Helical" evidence="3">
    <location>
        <begin position="150"/>
        <end position="169"/>
    </location>
</feature>
<gene>
    <name evidence="5" type="ORF">H7E68_04200</name>
</gene>
<feature type="transmembrane region" description="Helical" evidence="3">
    <location>
        <begin position="56"/>
        <end position="74"/>
    </location>
</feature>
<feature type="transmembrane region" description="Helical" evidence="3">
    <location>
        <begin position="181"/>
        <end position="201"/>
    </location>
</feature>
<comment type="caution">
    <text evidence="5">The sequence shown here is derived from an EMBL/GenBank/DDBJ whole genome shotgun (WGS) entry which is preliminary data.</text>
</comment>
<keyword evidence="1" id="KW-0418">Kinase</keyword>
<sequence>MLEIIQKFVVNSIELTILMILWSRFSFKYENNWFKNLFIILIGSSIMVVTTNTNTYLNIIISYLSVIFSVKFIYKRLFIRTILEFIIFFFINIVLQAIIMAFVNLIGLTYSDNFIWKSSLLLFELSFVIVILKYIFSEKVRIFFELESKILYYFVINLGLYILFSKFIWEYNENIILNNLIAYILIILMLLSLNIFLYYYIVKISEDKKVAELQNKYNPILIDIVEETRRKQHDFKNNLNTINAIVEIASEKELKNELKKYITSSKYLNKSIEDIMYIDNIVIKAIIYNKLCEADRLNIKLLVNVKNDSLENSLKDYEISDILNNLLDNAFEAVIDSTNDKVVILNVCTEGSTNIIEVRNSGITINLDNIKTIFERGFSTKKGENRGYGLYNIKKIAEKNGGNVQLFFEDNYTVFKILFK</sequence>
<dbReference type="PANTHER" id="PTHR40448">
    <property type="entry name" value="TWO-COMPONENT SENSOR HISTIDINE KINASE"/>
    <property type="match status" value="1"/>
</dbReference>
<keyword evidence="2" id="KW-0902">Two-component regulatory system</keyword>
<protein>
    <submittedName>
        <fullName evidence="5">GHKL domain-containing protein</fullName>
    </submittedName>
</protein>
<evidence type="ECO:0000313" key="5">
    <source>
        <dbReference type="EMBL" id="MBB6713937.1"/>
    </source>
</evidence>
<dbReference type="AlphaFoldDB" id="A0A7X0SAE3"/>
<evidence type="ECO:0000259" key="4">
    <source>
        <dbReference type="PROSITE" id="PS50109"/>
    </source>
</evidence>
<feature type="transmembrane region" description="Helical" evidence="3">
    <location>
        <begin position="33"/>
        <end position="50"/>
    </location>
</feature>
<dbReference type="Proteomes" id="UP000585258">
    <property type="component" value="Unassembled WGS sequence"/>
</dbReference>
<evidence type="ECO:0000256" key="3">
    <source>
        <dbReference type="SAM" id="Phobius"/>
    </source>
</evidence>
<feature type="transmembrane region" description="Helical" evidence="3">
    <location>
        <begin position="114"/>
        <end position="136"/>
    </location>
</feature>
<accession>A0A7X0SAE3</accession>
<keyword evidence="3" id="KW-0472">Membrane</keyword>
<keyword evidence="3" id="KW-1133">Transmembrane helix</keyword>
<evidence type="ECO:0000256" key="2">
    <source>
        <dbReference type="ARBA" id="ARBA00023012"/>
    </source>
</evidence>
<dbReference type="InterPro" id="IPR003594">
    <property type="entry name" value="HATPase_dom"/>
</dbReference>
<dbReference type="GO" id="GO:0016301">
    <property type="term" value="F:kinase activity"/>
    <property type="evidence" value="ECO:0007669"/>
    <property type="project" value="UniProtKB-KW"/>
</dbReference>
<dbReference type="RefSeq" id="WP_185163649.1">
    <property type="nucleotide sequence ID" value="NZ_JACKWY010000002.1"/>
</dbReference>
<dbReference type="GO" id="GO:0000160">
    <property type="term" value="P:phosphorelay signal transduction system"/>
    <property type="evidence" value="ECO:0007669"/>
    <property type="project" value="UniProtKB-KW"/>
</dbReference>
<name>A0A7X0SAE3_9CLOT</name>
<dbReference type="InterPro" id="IPR036890">
    <property type="entry name" value="HATPase_C_sf"/>
</dbReference>
<evidence type="ECO:0000313" key="6">
    <source>
        <dbReference type="Proteomes" id="UP000585258"/>
    </source>
</evidence>
<feature type="domain" description="Histidine kinase" evidence="4">
    <location>
        <begin position="230"/>
        <end position="420"/>
    </location>
</feature>